<proteinExistence type="predicted"/>
<evidence type="ECO:0000256" key="1">
    <source>
        <dbReference type="SAM" id="MobiDB-lite"/>
    </source>
</evidence>
<name>A0A562ZK33_9BURK</name>
<sequence length="70" mass="7748">MKPKKQPPQEKPPRQHQQQQQQPARGKDQAQQALHSGKGADSALRRLKEWERGRASASPKRGGDGQPSAT</sequence>
<dbReference type="Proteomes" id="UP000318199">
    <property type="component" value="Unassembled WGS sequence"/>
</dbReference>
<dbReference type="EMBL" id="VOBQ01000018">
    <property type="protein sequence ID" value="TWO68668.1"/>
    <property type="molecule type" value="Genomic_DNA"/>
</dbReference>
<reference evidence="2 3" key="1">
    <citation type="submission" date="2019-07" db="EMBL/GenBank/DDBJ databases">
        <title>Caenimonas sedimenti sp. nov., isolated from activated sludge.</title>
        <authorList>
            <person name="Xu J."/>
        </authorList>
    </citation>
    <scope>NUCLEOTIDE SEQUENCE [LARGE SCALE GENOMIC DNA]</scope>
    <source>
        <strain evidence="2 3">HX-9-20</strain>
    </source>
</reference>
<comment type="caution">
    <text evidence="2">The sequence shown here is derived from an EMBL/GenBank/DDBJ whole genome shotgun (WGS) entry which is preliminary data.</text>
</comment>
<feature type="compositionally biased region" description="Basic and acidic residues" evidence="1">
    <location>
        <begin position="43"/>
        <end position="54"/>
    </location>
</feature>
<dbReference type="AlphaFoldDB" id="A0A562ZK33"/>
<protein>
    <submittedName>
        <fullName evidence="2">Uncharacterized protein</fullName>
    </submittedName>
</protein>
<evidence type="ECO:0000313" key="2">
    <source>
        <dbReference type="EMBL" id="TWO68668.1"/>
    </source>
</evidence>
<organism evidence="2 3">
    <name type="scientific">Caenimonas sedimenti</name>
    <dbReference type="NCBI Taxonomy" id="2596921"/>
    <lineage>
        <taxon>Bacteria</taxon>
        <taxon>Pseudomonadati</taxon>
        <taxon>Pseudomonadota</taxon>
        <taxon>Betaproteobacteria</taxon>
        <taxon>Burkholderiales</taxon>
        <taxon>Comamonadaceae</taxon>
        <taxon>Caenimonas</taxon>
    </lineage>
</organism>
<evidence type="ECO:0000313" key="3">
    <source>
        <dbReference type="Proteomes" id="UP000318199"/>
    </source>
</evidence>
<accession>A0A562ZK33</accession>
<feature type="compositionally biased region" description="Low complexity" evidence="1">
    <location>
        <begin position="15"/>
        <end position="32"/>
    </location>
</feature>
<dbReference type="RefSeq" id="WP_145895212.1">
    <property type="nucleotide sequence ID" value="NZ_VOBQ01000018.1"/>
</dbReference>
<feature type="region of interest" description="Disordered" evidence="1">
    <location>
        <begin position="1"/>
        <end position="70"/>
    </location>
</feature>
<gene>
    <name evidence="2" type="ORF">FN976_21935</name>
</gene>
<keyword evidence="3" id="KW-1185">Reference proteome</keyword>